<keyword evidence="2" id="KW-0472">Membrane</keyword>
<dbReference type="AlphaFoldDB" id="A0A1Y2CR72"/>
<evidence type="ECO:0000313" key="4">
    <source>
        <dbReference type="Proteomes" id="UP000193642"/>
    </source>
</evidence>
<feature type="compositionally biased region" description="Low complexity" evidence="1">
    <location>
        <begin position="317"/>
        <end position="326"/>
    </location>
</feature>
<feature type="compositionally biased region" description="Polar residues" evidence="1">
    <location>
        <begin position="237"/>
        <end position="251"/>
    </location>
</feature>
<keyword evidence="4" id="KW-1185">Reference proteome</keyword>
<dbReference type="Proteomes" id="UP000193642">
    <property type="component" value="Unassembled WGS sequence"/>
</dbReference>
<dbReference type="EMBL" id="MCGO01000009">
    <property type="protein sequence ID" value="ORY49540.1"/>
    <property type="molecule type" value="Genomic_DNA"/>
</dbReference>
<protein>
    <submittedName>
        <fullName evidence="3">Uncharacterized protein</fullName>
    </submittedName>
</protein>
<feature type="region of interest" description="Disordered" evidence="1">
    <location>
        <begin position="218"/>
        <end position="251"/>
    </location>
</feature>
<accession>A0A1Y2CR72</accession>
<evidence type="ECO:0000256" key="2">
    <source>
        <dbReference type="SAM" id="Phobius"/>
    </source>
</evidence>
<reference evidence="3 4" key="1">
    <citation type="submission" date="2016-07" db="EMBL/GenBank/DDBJ databases">
        <title>Pervasive Adenine N6-methylation of Active Genes in Fungi.</title>
        <authorList>
            <consortium name="DOE Joint Genome Institute"/>
            <person name="Mondo S.J."/>
            <person name="Dannebaum R.O."/>
            <person name="Kuo R.C."/>
            <person name="Labutti K."/>
            <person name="Haridas S."/>
            <person name="Kuo A."/>
            <person name="Salamov A."/>
            <person name="Ahrendt S.R."/>
            <person name="Lipzen A."/>
            <person name="Sullivan W."/>
            <person name="Andreopoulos W.B."/>
            <person name="Clum A."/>
            <person name="Lindquist E."/>
            <person name="Daum C."/>
            <person name="Ramamoorthy G.K."/>
            <person name="Gryganskyi A."/>
            <person name="Culley D."/>
            <person name="Magnuson J.K."/>
            <person name="James T.Y."/>
            <person name="O'Malley M.A."/>
            <person name="Stajich J.E."/>
            <person name="Spatafora J.W."/>
            <person name="Visel A."/>
            <person name="Grigoriev I.V."/>
        </authorList>
    </citation>
    <scope>NUCLEOTIDE SEQUENCE [LARGE SCALE GENOMIC DNA]</scope>
    <source>
        <strain evidence="3 4">JEL800</strain>
    </source>
</reference>
<evidence type="ECO:0000256" key="1">
    <source>
        <dbReference type="SAM" id="MobiDB-lite"/>
    </source>
</evidence>
<proteinExistence type="predicted"/>
<gene>
    <name evidence="3" type="ORF">BCR33DRAFT_713845</name>
</gene>
<keyword evidence="2" id="KW-0812">Transmembrane</keyword>
<keyword evidence="2" id="KW-1133">Transmembrane helix</keyword>
<feature type="transmembrane region" description="Helical" evidence="2">
    <location>
        <begin position="185"/>
        <end position="208"/>
    </location>
</feature>
<organism evidence="3 4">
    <name type="scientific">Rhizoclosmatium globosum</name>
    <dbReference type="NCBI Taxonomy" id="329046"/>
    <lineage>
        <taxon>Eukaryota</taxon>
        <taxon>Fungi</taxon>
        <taxon>Fungi incertae sedis</taxon>
        <taxon>Chytridiomycota</taxon>
        <taxon>Chytridiomycota incertae sedis</taxon>
        <taxon>Chytridiomycetes</taxon>
        <taxon>Chytridiales</taxon>
        <taxon>Chytriomycetaceae</taxon>
        <taxon>Rhizoclosmatium</taxon>
    </lineage>
</organism>
<name>A0A1Y2CR72_9FUNG</name>
<feature type="region of interest" description="Disordered" evidence="1">
    <location>
        <begin position="295"/>
        <end position="327"/>
    </location>
</feature>
<sequence length="367" mass="38550">MSVKCSLVHSTSLPSEHPIALVEATCGASCAAEATRTGTIYTFASPRIENEGLKCFCFAGQEPTLGQQQSVSTDCIPCNNNRETCGLAQSEQSTVYAFIPIQNPLIKPTGTLQQNKIGLESATSPIHSLSSDNNTTSPSALTAPNILPTIIVPPPTSPNTTTITNTNTTNLQQQDQPSNTLSPTLIAAISICTTLALLTLLLTLFCFLRRGKTLKTSSTAEPMIPSNTTTTTTTTTNSVSRQMSQESHTSTLPRRGTVFWPFGVSEGAGVAVVAGSSGNRNGMWMSMDATTYGTVGRSDTTGRNVVDRGDEGVPIMSSSSSSSSSSEEYVALDGSASYLLDVEHQRGATVQIGDAVLVGRVPTTVTL</sequence>
<evidence type="ECO:0000313" key="3">
    <source>
        <dbReference type="EMBL" id="ORY49540.1"/>
    </source>
</evidence>
<comment type="caution">
    <text evidence="3">The sequence shown here is derived from an EMBL/GenBank/DDBJ whole genome shotgun (WGS) entry which is preliminary data.</text>
</comment>